<dbReference type="Proteomes" id="UP000654670">
    <property type="component" value="Unassembled WGS sequence"/>
</dbReference>
<dbReference type="Pfam" id="PF13807">
    <property type="entry name" value="GNVR"/>
    <property type="match status" value="1"/>
</dbReference>
<evidence type="ECO:0000256" key="1">
    <source>
        <dbReference type="ARBA" id="ARBA00004651"/>
    </source>
</evidence>
<keyword evidence="4 7" id="KW-0812">Transmembrane</keyword>
<organism evidence="10 11">
    <name type="scientific">Sporolactobacillus putidus</name>
    <dbReference type="NCBI Taxonomy" id="492735"/>
    <lineage>
        <taxon>Bacteria</taxon>
        <taxon>Bacillati</taxon>
        <taxon>Bacillota</taxon>
        <taxon>Bacilli</taxon>
        <taxon>Bacillales</taxon>
        <taxon>Sporolactobacillaceae</taxon>
        <taxon>Sporolactobacillus</taxon>
    </lineage>
</organism>
<evidence type="ECO:0000313" key="10">
    <source>
        <dbReference type="EMBL" id="GGL56328.1"/>
    </source>
</evidence>
<dbReference type="InterPro" id="IPR050445">
    <property type="entry name" value="Bact_polysacc_biosynth/exp"/>
</dbReference>
<gene>
    <name evidence="10" type="ORF">GCM10007968_20490</name>
</gene>
<accession>A0A917S5K0</accession>
<reference evidence="10" key="2">
    <citation type="submission" date="2020-09" db="EMBL/GenBank/DDBJ databases">
        <authorList>
            <person name="Sun Q."/>
            <person name="Ohkuma M."/>
        </authorList>
    </citation>
    <scope>NUCLEOTIDE SEQUENCE</scope>
    <source>
        <strain evidence="10">JCM 15325</strain>
    </source>
</reference>
<evidence type="ECO:0000256" key="7">
    <source>
        <dbReference type="SAM" id="Phobius"/>
    </source>
</evidence>
<comment type="subcellular location">
    <subcellularLocation>
        <location evidence="1">Cell membrane</location>
        <topology evidence="1">Multi-pass membrane protein</topology>
    </subcellularLocation>
</comment>
<evidence type="ECO:0000256" key="6">
    <source>
        <dbReference type="ARBA" id="ARBA00023136"/>
    </source>
</evidence>
<dbReference type="InterPro" id="IPR032807">
    <property type="entry name" value="GNVR"/>
</dbReference>
<sequence length="253" mass="27537">MKEAISLKDIFHMLKKQLLMIITVTLLAGAAGALVTHYLMKPKYDASTRILVNQSNANQSTLYDTNALQTNVQLVNTYSVIIDDPTVLNQVIRNLNLNMTAGQLQGMLTVNTVQNSQIFSLTAETGSPELSVRIVNGVADVFKTQVQKVMKVDNVNVLSPAELAASSTPVKPRLMMNIAISIVIGLIASVGLAFLLDYLDNTIKTEEDVERKLGFPVIGAVSHIGRYREIKPESFAAAANCERLIGGEHVEAK</sequence>
<keyword evidence="3" id="KW-1003">Cell membrane</keyword>
<feature type="transmembrane region" description="Helical" evidence="7">
    <location>
        <begin position="18"/>
        <end position="40"/>
    </location>
</feature>
<keyword evidence="11" id="KW-1185">Reference proteome</keyword>
<feature type="domain" description="Tyrosine-protein kinase G-rich" evidence="9">
    <location>
        <begin position="144"/>
        <end position="195"/>
    </location>
</feature>
<dbReference type="GO" id="GO:0005886">
    <property type="term" value="C:plasma membrane"/>
    <property type="evidence" value="ECO:0007669"/>
    <property type="project" value="UniProtKB-SubCell"/>
</dbReference>
<dbReference type="InterPro" id="IPR003856">
    <property type="entry name" value="LPS_length_determ_N"/>
</dbReference>
<dbReference type="PANTHER" id="PTHR32309">
    <property type="entry name" value="TYROSINE-PROTEIN KINASE"/>
    <property type="match status" value="1"/>
</dbReference>
<proteinExistence type="inferred from homology"/>
<feature type="transmembrane region" description="Helical" evidence="7">
    <location>
        <begin position="174"/>
        <end position="196"/>
    </location>
</feature>
<comment type="caution">
    <text evidence="10">The sequence shown here is derived from an EMBL/GenBank/DDBJ whole genome shotgun (WGS) entry which is preliminary data.</text>
</comment>
<evidence type="ECO:0000259" key="8">
    <source>
        <dbReference type="Pfam" id="PF02706"/>
    </source>
</evidence>
<dbReference type="PANTHER" id="PTHR32309:SF13">
    <property type="entry name" value="FERRIC ENTEROBACTIN TRANSPORT PROTEIN FEPE"/>
    <property type="match status" value="1"/>
</dbReference>
<comment type="similarity">
    <text evidence="2">Belongs to the CpsC/CapA family.</text>
</comment>
<evidence type="ECO:0000259" key="9">
    <source>
        <dbReference type="Pfam" id="PF13807"/>
    </source>
</evidence>
<feature type="domain" description="Polysaccharide chain length determinant N-terminal" evidence="8">
    <location>
        <begin position="4"/>
        <end position="95"/>
    </location>
</feature>
<evidence type="ECO:0000256" key="3">
    <source>
        <dbReference type="ARBA" id="ARBA00022475"/>
    </source>
</evidence>
<name>A0A917S5K0_9BACL</name>
<protein>
    <submittedName>
        <fullName evidence="10">Capsular polysaccharide biosynthesis protein</fullName>
    </submittedName>
</protein>
<dbReference type="RefSeq" id="WP_188803023.1">
    <property type="nucleotide sequence ID" value="NZ_BMOK01000008.1"/>
</dbReference>
<evidence type="ECO:0000256" key="5">
    <source>
        <dbReference type="ARBA" id="ARBA00022989"/>
    </source>
</evidence>
<evidence type="ECO:0000256" key="4">
    <source>
        <dbReference type="ARBA" id="ARBA00022692"/>
    </source>
</evidence>
<reference evidence="10" key="1">
    <citation type="journal article" date="2014" name="Int. J. Syst. Evol. Microbiol.">
        <title>Complete genome sequence of Corynebacterium casei LMG S-19264T (=DSM 44701T), isolated from a smear-ripened cheese.</title>
        <authorList>
            <consortium name="US DOE Joint Genome Institute (JGI-PGF)"/>
            <person name="Walter F."/>
            <person name="Albersmeier A."/>
            <person name="Kalinowski J."/>
            <person name="Ruckert C."/>
        </authorList>
    </citation>
    <scope>NUCLEOTIDE SEQUENCE</scope>
    <source>
        <strain evidence="10">JCM 15325</strain>
    </source>
</reference>
<evidence type="ECO:0000313" key="11">
    <source>
        <dbReference type="Proteomes" id="UP000654670"/>
    </source>
</evidence>
<dbReference type="EMBL" id="BMOK01000008">
    <property type="protein sequence ID" value="GGL56328.1"/>
    <property type="molecule type" value="Genomic_DNA"/>
</dbReference>
<evidence type="ECO:0000256" key="2">
    <source>
        <dbReference type="ARBA" id="ARBA00006683"/>
    </source>
</evidence>
<dbReference type="GO" id="GO:0004713">
    <property type="term" value="F:protein tyrosine kinase activity"/>
    <property type="evidence" value="ECO:0007669"/>
    <property type="project" value="TreeGrafter"/>
</dbReference>
<dbReference type="AlphaFoldDB" id="A0A917S5K0"/>
<keyword evidence="6 7" id="KW-0472">Membrane</keyword>
<dbReference type="Pfam" id="PF02706">
    <property type="entry name" value="Wzz"/>
    <property type="match status" value="1"/>
</dbReference>
<keyword evidence="5 7" id="KW-1133">Transmembrane helix</keyword>